<evidence type="ECO:0000313" key="3">
    <source>
        <dbReference type="Proteomes" id="UP001152484"/>
    </source>
</evidence>
<organism evidence="2 3">
    <name type="scientific">Cuscuta europaea</name>
    <name type="common">European dodder</name>
    <dbReference type="NCBI Taxonomy" id="41803"/>
    <lineage>
        <taxon>Eukaryota</taxon>
        <taxon>Viridiplantae</taxon>
        <taxon>Streptophyta</taxon>
        <taxon>Embryophyta</taxon>
        <taxon>Tracheophyta</taxon>
        <taxon>Spermatophyta</taxon>
        <taxon>Magnoliopsida</taxon>
        <taxon>eudicotyledons</taxon>
        <taxon>Gunneridae</taxon>
        <taxon>Pentapetalae</taxon>
        <taxon>asterids</taxon>
        <taxon>lamiids</taxon>
        <taxon>Solanales</taxon>
        <taxon>Convolvulaceae</taxon>
        <taxon>Cuscuteae</taxon>
        <taxon>Cuscuta</taxon>
        <taxon>Cuscuta subgen. Cuscuta</taxon>
    </lineage>
</organism>
<keyword evidence="1" id="KW-0472">Membrane</keyword>
<name>A0A9P1DZB5_CUSEU</name>
<comment type="caution">
    <text evidence="2">The sequence shown here is derived from an EMBL/GenBank/DDBJ whole genome shotgun (WGS) entry which is preliminary data.</text>
</comment>
<dbReference type="PANTHER" id="PTHR35550:SF2">
    <property type="entry name" value="OS05G0401200 PROTEIN"/>
    <property type="match status" value="1"/>
</dbReference>
<dbReference type="OrthoDB" id="1921626at2759"/>
<feature type="transmembrane region" description="Helical" evidence="1">
    <location>
        <begin position="95"/>
        <end position="116"/>
    </location>
</feature>
<keyword evidence="1" id="KW-1133">Transmembrane helix</keyword>
<evidence type="ECO:0000313" key="2">
    <source>
        <dbReference type="EMBL" id="CAH9068597.1"/>
    </source>
</evidence>
<proteinExistence type="predicted"/>
<keyword evidence="1" id="KW-0812">Transmembrane</keyword>
<keyword evidence="3" id="KW-1185">Reference proteome</keyword>
<dbReference type="Proteomes" id="UP001152484">
    <property type="component" value="Unassembled WGS sequence"/>
</dbReference>
<protein>
    <submittedName>
        <fullName evidence="2">Uncharacterized protein</fullName>
    </submittedName>
</protein>
<dbReference type="AlphaFoldDB" id="A0A9P1DZB5"/>
<dbReference type="EMBL" id="CAMAPE010000005">
    <property type="protein sequence ID" value="CAH9068597.1"/>
    <property type="molecule type" value="Genomic_DNA"/>
</dbReference>
<dbReference type="PANTHER" id="PTHR35550">
    <property type="match status" value="1"/>
</dbReference>
<reference evidence="2" key="1">
    <citation type="submission" date="2022-07" db="EMBL/GenBank/DDBJ databases">
        <authorList>
            <person name="Macas J."/>
            <person name="Novak P."/>
            <person name="Neumann P."/>
        </authorList>
    </citation>
    <scope>NUCLEOTIDE SEQUENCE</scope>
</reference>
<gene>
    <name evidence="2" type="ORF">CEURO_LOCUS2873</name>
</gene>
<accession>A0A9P1DZB5</accession>
<evidence type="ECO:0000256" key="1">
    <source>
        <dbReference type="SAM" id="Phobius"/>
    </source>
</evidence>
<sequence>MECALVSASAILPLTKDVGVVSMTCQSSLFGNSYNGFIVRRNLSSAGIRSPLTVTSVFRRKTKKQTIVPDPDYRIPVVLLGTAGCLIYTNNLLAAAPAGLLGLLLLFQMEMVFPYADNKS</sequence>
<dbReference type="InterPro" id="IPR021467">
    <property type="entry name" value="DUF3119"/>
</dbReference>